<keyword evidence="3" id="KW-1185">Reference proteome</keyword>
<name>A0ABD1L7L3_9FABA</name>
<comment type="caution">
    <text evidence="2">The sequence shown here is derived from an EMBL/GenBank/DDBJ whole genome shotgun (WGS) entry which is preliminary data.</text>
</comment>
<evidence type="ECO:0000313" key="3">
    <source>
        <dbReference type="Proteomes" id="UP001603857"/>
    </source>
</evidence>
<accession>A0ABD1L7L3</accession>
<proteinExistence type="predicted"/>
<evidence type="ECO:0000313" key="2">
    <source>
        <dbReference type="EMBL" id="KAL2319507.1"/>
    </source>
</evidence>
<evidence type="ECO:0000259" key="1">
    <source>
        <dbReference type="PROSITE" id="PS50174"/>
    </source>
</evidence>
<feature type="domain" description="G-patch" evidence="1">
    <location>
        <begin position="83"/>
        <end position="129"/>
    </location>
</feature>
<dbReference type="InterPro" id="IPR000467">
    <property type="entry name" value="G_patch_dom"/>
</dbReference>
<dbReference type="AlphaFoldDB" id="A0ABD1L7L3"/>
<dbReference type="Proteomes" id="UP001603857">
    <property type="component" value="Unassembled WGS sequence"/>
</dbReference>
<dbReference type="PROSITE" id="PS50174">
    <property type="entry name" value="G_PATCH"/>
    <property type="match status" value="1"/>
</dbReference>
<dbReference type="EMBL" id="JBGMDY010000010">
    <property type="protein sequence ID" value="KAL2319507.1"/>
    <property type="molecule type" value="Genomic_DNA"/>
</dbReference>
<reference evidence="2 3" key="1">
    <citation type="submission" date="2024-08" db="EMBL/GenBank/DDBJ databases">
        <title>Insights into the chromosomal genome structure of Flemingia macrophylla.</title>
        <authorList>
            <person name="Ding Y."/>
            <person name="Zhao Y."/>
            <person name="Bi W."/>
            <person name="Wu M."/>
            <person name="Zhao G."/>
            <person name="Gong Y."/>
            <person name="Li W."/>
            <person name="Zhang P."/>
        </authorList>
    </citation>
    <scope>NUCLEOTIDE SEQUENCE [LARGE SCALE GENOMIC DNA]</scope>
    <source>
        <strain evidence="2">DYQJB</strain>
        <tissue evidence="2">Leaf</tissue>
    </source>
</reference>
<gene>
    <name evidence="2" type="ORF">Fmac_028476</name>
</gene>
<dbReference type="PANTHER" id="PTHR32108">
    <property type="entry name" value="DNA-DIRECTED RNA POLYMERASE SUBUNIT ALPHA"/>
    <property type="match status" value="1"/>
</dbReference>
<sequence length="304" mass="34169">MDIILAYSCLLGRPWIHNAKAVPSTLHQKVKFVVGDKLVIIQAKDDMIINKPLVVPYVDTAEEALETAFQALEITNLEKVPRELRTVAQMMIKNGYQPGQGLSKDSQGVIEQLIVKDNPEKQGLGYDPSKDRHVSNNKIPSLRSLDKVSRKAGIQTSKPAIMSSAYRSTTLDDFNVQPGFVPLEDIYTEAYQLAYLAKPDYLTVRAMWREITGNTSTPTHMVGSHLNNILRVCHKLIASTIHGRYDSQGAVTQQDLFILYCMHMGWRCNPDTFFLENIKVFGEREGTTQRSRHIVMASLILPLA</sequence>
<dbReference type="Pfam" id="PF01585">
    <property type="entry name" value="G-patch"/>
    <property type="match status" value="1"/>
</dbReference>
<dbReference type="PANTHER" id="PTHR32108:SF9">
    <property type="entry name" value="REVERSE TRANSCRIPTASE RNASE H-LIKE DOMAIN-CONTAINING PROTEIN"/>
    <property type="match status" value="1"/>
</dbReference>
<protein>
    <recommendedName>
        <fullName evidence="1">G-patch domain-containing protein</fullName>
    </recommendedName>
</protein>
<organism evidence="2 3">
    <name type="scientific">Flemingia macrophylla</name>
    <dbReference type="NCBI Taxonomy" id="520843"/>
    <lineage>
        <taxon>Eukaryota</taxon>
        <taxon>Viridiplantae</taxon>
        <taxon>Streptophyta</taxon>
        <taxon>Embryophyta</taxon>
        <taxon>Tracheophyta</taxon>
        <taxon>Spermatophyta</taxon>
        <taxon>Magnoliopsida</taxon>
        <taxon>eudicotyledons</taxon>
        <taxon>Gunneridae</taxon>
        <taxon>Pentapetalae</taxon>
        <taxon>rosids</taxon>
        <taxon>fabids</taxon>
        <taxon>Fabales</taxon>
        <taxon>Fabaceae</taxon>
        <taxon>Papilionoideae</taxon>
        <taxon>50 kb inversion clade</taxon>
        <taxon>NPAAA clade</taxon>
        <taxon>indigoferoid/millettioid clade</taxon>
        <taxon>Phaseoleae</taxon>
        <taxon>Flemingia</taxon>
    </lineage>
</organism>